<sequence>MMKHPQKIPKFCSPATSIERKIMEHKTNKS</sequence>
<dbReference type="AlphaFoldDB" id="A0A0A9HPE6"/>
<accession>A0A0A9HPE6</accession>
<name>A0A0A9HPE6_ARUDO</name>
<dbReference type="EMBL" id="GBRH01163108">
    <property type="protein sequence ID" value="JAE34788.1"/>
    <property type="molecule type" value="Transcribed_RNA"/>
</dbReference>
<proteinExistence type="predicted"/>
<evidence type="ECO:0000256" key="1">
    <source>
        <dbReference type="SAM" id="MobiDB-lite"/>
    </source>
</evidence>
<organism evidence="2">
    <name type="scientific">Arundo donax</name>
    <name type="common">Giant reed</name>
    <name type="synonym">Donax arundinaceus</name>
    <dbReference type="NCBI Taxonomy" id="35708"/>
    <lineage>
        <taxon>Eukaryota</taxon>
        <taxon>Viridiplantae</taxon>
        <taxon>Streptophyta</taxon>
        <taxon>Embryophyta</taxon>
        <taxon>Tracheophyta</taxon>
        <taxon>Spermatophyta</taxon>
        <taxon>Magnoliopsida</taxon>
        <taxon>Liliopsida</taxon>
        <taxon>Poales</taxon>
        <taxon>Poaceae</taxon>
        <taxon>PACMAD clade</taxon>
        <taxon>Arundinoideae</taxon>
        <taxon>Arundineae</taxon>
        <taxon>Arundo</taxon>
    </lineage>
</organism>
<feature type="region of interest" description="Disordered" evidence="1">
    <location>
        <begin position="1"/>
        <end position="30"/>
    </location>
</feature>
<reference evidence="2" key="2">
    <citation type="journal article" date="2015" name="Data Brief">
        <title>Shoot transcriptome of the giant reed, Arundo donax.</title>
        <authorList>
            <person name="Barrero R.A."/>
            <person name="Guerrero F.D."/>
            <person name="Moolhuijzen P."/>
            <person name="Goolsby J.A."/>
            <person name="Tidwell J."/>
            <person name="Bellgard S.E."/>
            <person name="Bellgard M.I."/>
        </authorList>
    </citation>
    <scope>NUCLEOTIDE SEQUENCE</scope>
    <source>
        <tissue evidence="2">Shoot tissue taken approximately 20 cm above the soil surface</tissue>
    </source>
</reference>
<reference evidence="2" key="1">
    <citation type="submission" date="2014-09" db="EMBL/GenBank/DDBJ databases">
        <authorList>
            <person name="Magalhaes I.L.F."/>
            <person name="Oliveira U."/>
            <person name="Santos F.R."/>
            <person name="Vidigal T.H.D.A."/>
            <person name="Brescovit A.D."/>
            <person name="Santos A.J."/>
        </authorList>
    </citation>
    <scope>NUCLEOTIDE SEQUENCE</scope>
    <source>
        <tissue evidence="2">Shoot tissue taken approximately 20 cm above the soil surface</tissue>
    </source>
</reference>
<protein>
    <submittedName>
        <fullName evidence="2">Uncharacterized protein</fullName>
    </submittedName>
</protein>
<feature type="compositionally biased region" description="Basic and acidic residues" evidence="1">
    <location>
        <begin position="18"/>
        <end position="30"/>
    </location>
</feature>
<evidence type="ECO:0000313" key="2">
    <source>
        <dbReference type="EMBL" id="JAE34788.1"/>
    </source>
</evidence>